<evidence type="ECO:0000256" key="4">
    <source>
        <dbReference type="ARBA" id="ARBA00023098"/>
    </source>
</evidence>
<sequence length="310" mass="34100">RRWLAGRRVREHVHLRWDGDGDFARLGRILAGRSIGVVLGGGGARGFAHIGVLRALTEAGVPIDFIGGTSMGAAVAAQYALGRPPEELLGINRQIYLEWRPQKQITLPLVALVDNQLAGVCGQRVYGEVDIEDLWTPFFCITSNLTTAEMVVHRTGLLRKYVLASASIPVFAPPILEGNHLLVDGALLNNVPTDVMRQQGCGIVVASEVSIEEDEHFSADRVPTGWEVLRGRFRKAAAPRFPGIMEMAMRASLLHSTSRERESLENADFCLRPPIEAFSLMEFERMDDIAAAGYEYARKAIAEWADRPTG</sequence>
<dbReference type="SUPFAM" id="SSF52151">
    <property type="entry name" value="FabD/lysophospholipase-like"/>
    <property type="match status" value="1"/>
</dbReference>
<dbReference type="GO" id="GO:0016042">
    <property type="term" value="P:lipid catabolic process"/>
    <property type="evidence" value="ECO:0007669"/>
    <property type="project" value="UniProtKB-UniRule"/>
</dbReference>
<protein>
    <recommendedName>
        <fullName evidence="6">PNPLA domain-containing protein</fullName>
    </recommendedName>
</protein>
<accession>A0A6J4L302</accession>
<evidence type="ECO:0000256" key="2">
    <source>
        <dbReference type="ARBA" id="ARBA00022801"/>
    </source>
</evidence>
<keyword evidence="2 5" id="KW-0378">Hydrolase</keyword>
<keyword evidence="3 5" id="KW-0442">Lipid degradation</keyword>
<dbReference type="PANTHER" id="PTHR14226">
    <property type="entry name" value="NEUROPATHY TARGET ESTERASE/SWISS CHEESE D.MELANOGASTER"/>
    <property type="match status" value="1"/>
</dbReference>
<dbReference type="Gene3D" id="3.40.1090.10">
    <property type="entry name" value="Cytosolic phospholipase A2 catalytic domain"/>
    <property type="match status" value="2"/>
</dbReference>
<keyword evidence="4 5" id="KW-0443">Lipid metabolism</keyword>
<evidence type="ECO:0000256" key="1">
    <source>
        <dbReference type="ARBA" id="ARBA00006636"/>
    </source>
</evidence>
<feature type="active site" description="Nucleophile" evidence="5">
    <location>
        <position position="70"/>
    </location>
</feature>
<evidence type="ECO:0000256" key="5">
    <source>
        <dbReference type="PROSITE-ProRule" id="PRU01161"/>
    </source>
</evidence>
<dbReference type="PROSITE" id="PS51635">
    <property type="entry name" value="PNPLA"/>
    <property type="match status" value="1"/>
</dbReference>
<feature type="short sequence motif" description="GXGXXG" evidence="5">
    <location>
        <begin position="41"/>
        <end position="46"/>
    </location>
</feature>
<dbReference type="InterPro" id="IPR050301">
    <property type="entry name" value="NTE"/>
</dbReference>
<dbReference type="InterPro" id="IPR001423">
    <property type="entry name" value="LysoPLipase_patatin_CS"/>
</dbReference>
<evidence type="ECO:0000256" key="3">
    <source>
        <dbReference type="ARBA" id="ARBA00022963"/>
    </source>
</evidence>
<gene>
    <name evidence="7" type="ORF">AVDCRST_MAG89-1605</name>
</gene>
<dbReference type="PANTHER" id="PTHR14226:SF29">
    <property type="entry name" value="NEUROPATHY TARGET ESTERASE SWS"/>
    <property type="match status" value="1"/>
</dbReference>
<dbReference type="InterPro" id="IPR016035">
    <property type="entry name" value="Acyl_Trfase/lysoPLipase"/>
</dbReference>
<reference evidence="7" key="1">
    <citation type="submission" date="2020-02" db="EMBL/GenBank/DDBJ databases">
        <authorList>
            <person name="Meier V. D."/>
        </authorList>
    </citation>
    <scope>NUCLEOTIDE SEQUENCE</scope>
    <source>
        <strain evidence="7">AVDCRST_MAG89</strain>
    </source>
</reference>
<dbReference type="Pfam" id="PF01734">
    <property type="entry name" value="Patatin"/>
    <property type="match status" value="1"/>
</dbReference>
<organism evidence="7">
    <name type="scientific">uncultured Gemmatimonadota bacterium</name>
    <dbReference type="NCBI Taxonomy" id="203437"/>
    <lineage>
        <taxon>Bacteria</taxon>
        <taxon>Pseudomonadati</taxon>
        <taxon>Gemmatimonadota</taxon>
        <taxon>environmental samples</taxon>
    </lineage>
</organism>
<dbReference type="AlphaFoldDB" id="A0A6J4L302"/>
<feature type="short sequence motif" description="DGA/G" evidence="5">
    <location>
        <begin position="184"/>
        <end position="186"/>
    </location>
</feature>
<feature type="short sequence motif" description="GXSXG" evidence="5">
    <location>
        <begin position="68"/>
        <end position="72"/>
    </location>
</feature>
<dbReference type="PROSITE" id="PS01237">
    <property type="entry name" value="UPF0028"/>
    <property type="match status" value="1"/>
</dbReference>
<comment type="similarity">
    <text evidence="1">Belongs to the NTE family.</text>
</comment>
<feature type="active site" description="Proton acceptor" evidence="5">
    <location>
        <position position="184"/>
    </location>
</feature>
<evidence type="ECO:0000259" key="6">
    <source>
        <dbReference type="PROSITE" id="PS51635"/>
    </source>
</evidence>
<dbReference type="GO" id="GO:0046470">
    <property type="term" value="P:phosphatidylcholine metabolic process"/>
    <property type="evidence" value="ECO:0007669"/>
    <property type="project" value="InterPro"/>
</dbReference>
<dbReference type="GO" id="GO:0004622">
    <property type="term" value="F:phosphatidylcholine lysophospholipase activity"/>
    <property type="evidence" value="ECO:0007669"/>
    <property type="project" value="InterPro"/>
</dbReference>
<feature type="non-terminal residue" evidence="7">
    <location>
        <position position="1"/>
    </location>
</feature>
<feature type="domain" description="PNPLA" evidence="6">
    <location>
        <begin position="37"/>
        <end position="197"/>
    </location>
</feature>
<proteinExistence type="inferred from homology"/>
<evidence type="ECO:0000313" key="7">
    <source>
        <dbReference type="EMBL" id="CAA9320018.1"/>
    </source>
</evidence>
<dbReference type="InterPro" id="IPR002641">
    <property type="entry name" value="PNPLA_dom"/>
</dbReference>
<name>A0A6J4L302_9BACT</name>
<dbReference type="EMBL" id="CADCTV010000343">
    <property type="protein sequence ID" value="CAA9320018.1"/>
    <property type="molecule type" value="Genomic_DNA"/>
</dbReference>